<keyword evidence="9" id="KW-1185">Reference proteome</keyword>
<evidence type="ECO:0000256" key="4">
    <source>
        <dbReference type="ARBA" id="ARBA00022679"/>
    </source>
</evidence>
<keyword evidence="6" id="KW-0812">Transmembrane</keyword>
<dbReference type="Gene3D" id="6.10.340.10">
    <property type="match status" value="1"/>
</dbReference>
<dbReference type="SUPFAM" id="SSF55874">
    <property type="entry name" value="ATPase domain of HSP90 chaperone/DNA topoisomerase II/histidine kinase"/>
    <property type="match status" value="1"/>
</dbReference>
<feature type="transmembrane region" description="Helical" evidence="6">
    <location>
        <begin position="26"/>
        <end position="46"/>
    </location>
</feature>
<evidence type="ECO:0000256" key="3">
    <source>
        <dbReference type="ARBA" id="ARBA00022553"/>
    </source>
</evidence>
<evidence type="ECO:0000313" key="8">
    <source>
        <dbReference type="EMBL" id="OCT15132.1"/>
    </source>
</evidence>
<dbReference type="GO" id="GO:0000155">
    <property type="term" value="F:phosphorelay sensor kinase activity"/>
    <property type="evidence" value="ECO:0007669"/>
    <property type="project" value="InterPro"/>
</dbReference>
<dbReference type="AlphaFoldDB" id="A0A1C1A3J4"/>
<comment type="subcellular location">
    <subcellularLocation>
        <location evidence="1">Cell membrane</location>
        <topology evidence="1">Multi-pass membrane protein</topology>
    </subcellularLocation>
</comment>
<evidence type="ECO:0000259" key="7">
    <source>
        <dbReference type="PROSITE" id="PS50885"/>
    </source>
</evidence>
<reference evidence="9" key="1">
    <citation type="submission" date="2016-05" db="EMBL/GenBank/DDBJ databases">
        <title>Paenibacillus oryzae. sp. nov., isolated from the rice root.</title>
        <authorList>
            <person name="Zhang J."/>
            <person name="Zhang X."/>
        </authorList>
    </citation>
    <scope>NUCLEOTIDE SEQUENCE [LARGE SCALE GENOMIC DNA]</scope>
    <source>
        <strain evidence="9">KCTC13222</strain>
    </source>
</reference>
<keyword evidence="3" id="KW-0597">Phosphoprotein</keyword>
<evidence type="ECO:0000256" key="6">
    <source>
        <dbReference type="SAM" id="Phobius"/>
    </source>
</evidence>
<dbReference type="STRING" id="512399.A8709_13560"/>
<dbReference type="CDD" id="cd18774">
    <property type="entry name" value="PDC2_HK_sensor"/>
    <property type="match status" value="1"/>
</dbReference>
<dbReference type="InterPro" id="IPR050640">
    <property type="entry name" value="Bact_2-comp_sensor_kinase"/>
</dbReference>
<dbReference type="PROSITE" id="PS50885">
    <property type="entry name" value="HAMP"/>
    <property type="match status" value="1"/>
</dbReference>
<feature type="domain" description="HAMP" evidence="7">
    <location>
        <begin position="338"/>
        <end position="390"/>
    </location>
</feature>
<protein>
    <recommendedName>
        <fullName evidence="7">HAMP domain-containing protein</fullName>
    </recommendedName>
</protein>
<evidence type="ECO:0000313" key="9">
    <source>
        <dbReference type="Proteomes" id="UP000093309"/>
    </source>
</evidence>
<feature type="transmembrane region" description="Helical" evidence="6">
    <location>
        <begin position="317"/>
        <end position="336"/>
    </location>
</feature>
<sequence>MFSNSMTWNKILNTLSFFRYSIRYRLMMYFLILVILPIFLLTYIIYNRSAETISENITTSIQNNLSLVVGSIDQKIGDINTIASFIYLNPKLQNILSSGRPANEAAVINELSNLDKILQDYYVPNTSSPRIQPKLYMQDRPEYFQKNFTDNIANMESIETTEWFQTIPFRSDYTVIGIYKDKDPLTRVSSLRFIKRVYALRHIQIPFSALLTIDLDLDDIARNLNSLKPSVNSTIYLLDDNNRILSGPTKDTDQTRKIWSYIQQKAPEWKSQLSFSSSIGGTAHLVSYRTIPLTGWKVISVSPMQDLNGKLMAFRKIILFVLGLCLLIAVILSFLMTNDISSPIRQFVKSMSYTKTGNLTMPIMYKRKDEFSIMFNSYNAMILQLDEMIQKLYVTENRKKKAELDALQAQINPHFLYNTLDSINWLAIDHQAPDIVKMVTALSDFFRHSLSKGKNIITLQEELKQAESYLIIQQVRSNNRIQYQIEVEEELLPCLTVKLILQPLIENAIHHGIEKRRGPGMINIKVTSLEPGKLQFQVLDNGAGADADKLNEQIAVKQGESEPAHSFGTRNVKERIQMWFGDAYGLYYIKHEGPGVLAVIELPIVHQMEEINHAQDDHSG</sequence>
<organism evidence="8 9">
    <name type="scientific">Paenibacillus pectinilyticus</name>
    <dbReference type="NCBI Taxonomy" id="512399"/>
    <lineage>
        <taxon>Bacteria</taxon>
        <taxon>Bacillati</taxon>
        <taxon>Bacillota</taxon>
        <taxon>Bacilli</taxon>
        <taxon>Bacillales</taxon>
        <taxon>Paenibacillaceae</taxon>
        <taxon>Paenibacillus</taxon>
    </lineage>
</organism>
<name>A0A1C1A3J4_9BACL</name>
<evidence type="ECO:0000256" key="2">
    <source>
        <dbReference type="ARBA" id="ARBA00022475"/>
    </source>
</evidence>
<dbReference type="GO" id="GO:0005886">
    <property type="term" value="C:plasma membrane"/>
    <property type="evidence" value="ECO:0007669"/>
    <property type="project" value="UniProtKB-SubCell"/>
</dbReference>
<dbReference type="PANTHER" id="PTHR34220:SF7">
    <property type="entry name" value="SENSOR HISTIDINE KINASE YPDA"/>
    <property type="match status" value="1"/>
</dbReference>
<comment type="caution">
    <text evidence="8">The sequence shown here is derived from an EMBL/GenBank/DDBJ whole genome shotgun (WGS) entry which is preliminary data.</text>
</comment>
<keyword evidence="2" id="KW-1003">Cell membrane</keyword>
<keyword evidence="6" id="KW-1133">Transmembrane helix</keyword>
<dbReference type="PANTHER" id="PTHR34220">
    <property type="entry name" value="SENSOR HISTIDINE KINASE YPDA"/>
    <property type="match status" value="1"/>
</dbReference>
<dbReference type="InterPro" id="IPR010559">
    <property type="entry name" value="Sig_transdc_His_kin_internal"/>
</dbReference>
<evidence type="ECO:0000256" key="1">
    <source>
        <dbReference type="ARBA" id="ARBA00004651"/>
    </source>
</evidence>
<gene>
    <name evidence="8" type="ORF">A8709_13560</name>
</gene>
<dbReference type="InterPro" id="IPR003660">
    <property type="entry name" value="HAMP_dom"/>
</dbReference>
<dbReference type="InterPro" id="IPR036890">
    <property type="entry name" value="HATPase_C_sf"/>
</dbReference>
<evidence type="ECO:0000256" key="5">
    <source>
        <dbReference type="ARBA" id="ARBA00023136"/>
    </source>
</evidence>
<dbReference type="Gene3D" id="3.30.450.20">
    <property type="entry name" value="PAS domain"/>
    <property type="match status" value="1"/>
</dbReference>
<accession>A0A1C1A3J4</accession>
<keyword evidence="5 6" id="KW-0472">Membrane</keyword>
<dbReference type="EMBL" id="LYPC01000014">
    <property type="protein sequence ID" value="OCT15132.1"/>
    <property type="molecule type" value="Genomic_DNA"/>
</dbReference>
<dbReference type="SUPFAM" id="SSF158472">
    <property type="entry name" value="HAMP domain-like"/>
    <property type="match status" value="1"/>
</dbReference>
<dbReference type="Pfam" id="PF06580">
    <property type="entry name" value="His_kinase"/>
    <property type="match status" value="1"/>
</dbReference>
<proteinExistence type="predicted"/>
<dbReference type="Gene3D" id="3.30.565.10">
    <property type="entry name" value="Histidine kinase-like ATPase, C-terminal domain"/>
    <property type="match status" value="1"/>
</dbReference>
<dbReference type="Proteomes" id="UP000093309">
    <property type="component" value="Unassembled WGS sequence"/>
</dbReference>
<keyword evidence="4" id="KW-0808">Transferase</keyword>